<sequence length="232" mass="23584">MTNPTELLAARVREAPAQPLLTQYAAAGRTELSAASFANWVDKTTNWLEDEGIADLYDPPSPAPLLALELAADQPAHWMTFAWLMAAWQAGLAVSPGPAEGAVLRVGGPGAGAGGPVTVACSLHPLAMPGDPAPGVLDWAAEVRAQPDVHLAVADDPSRAAWAGAPGARSLGELLDGVAPAPGPVLISEPAGPWPAVRDGLLAPLLGGGSAVLAPRVPAAELDRIRAAERIA</sequence>
<comment type="caution">
    <text evidence="1">The sequence shown here is derived from an EMBL/GenBank/DDBJ whole genome shotgun (WGS) entry which is preliminary data.</text>
</comment>
<dbReference type="Proteomes" id="UP000527616">
    <property type="component" value="Unassembled WGS sequence"/>
</dbReference>
<dbReference type="EMBL" id="JACBZS010000001">
    <property type="protein sequence ID" value="NYI70191.1"/>
    <property type="molecule type" value="Genomic_DNA"/>
</dbReference>
<evidence type="ECO:0000313" key="1">
    <source>
        <dbReference type="EMBL" id="NYI70191.1"/>
    </source>
</evidence>
<dbReference type="InterPro" id="IPR017523">
    <property type="entry name" value="Rv3268"/>
</dbReference>
<proteinExistence type="predicted"/>
<dbReference type="AlphaFoldDB" id="A0A7Z0IK62"/>
<protein>
    <submittedName>
        <fullName evidence="1">Uncharacterized protein (TIGR03089 family)</fullName>
    </submittedName>
</protein>
<organism evidence="1 2">
    <name type="scientific">Naumannella cuiyingiana</name>
    <dbReference type="NCBI Taxonomy" id="1347891"/>
    <lineage>
        <taxon>Bacteria</taxon>
        <taxon>Bacillati</taxon>
        <taxon>Actinomycetota</taxon>
        <taxon>Actinomycetes</taxon>
        <taxon>Propionibacteriales</taxon>
        <taxon>Propionibacteriaceae</taxon>
        <taxon>Naumannella</taxon>
    </lineage>
</organism>
<gene>
    <name evidence="1" type="ORF">GGQ54_000751</name>
</gene>
<accession>A0A7Z0IK62</accession>
<dbReference type="RefSeq" id="WP_179444173.1">
    <property type="nucleotide sequence ID" value="NZ_JACBZS010000001.1"/>
</dbReference>
<dbReference type="NCBIfam" id="TIGR03089">
    <property type="entry name" value="TIGR03089 family protein"/>
    <property type="match status" value="1"/>
</dbReference>
<reference evidence="1 2" key="1">
    <citation type="submission" date="2020-07" db="EMBL/GenBank/DDBJ databases">
        <title>Sequencing the genomes of 1000 actinobacteria strains.</title>
        <authorList>
            <person name="Klenk H.-P."/>
        </authorList>
    </citation>
    <scope>NUCLEOTIDE SEQUENCE [LARGE SCALE GENOMIC DNA]</scope>
    <source>
        <strain evidence="1 2">DSM 103164</strain>
    </source>
</reference>
<evidence type="ECO:0000313" key="2">
    <source>
        <dbReference type="Proteomes" id="UP000527616"/>
    </source>
</evidence>
<name>A0A7Z0IK62_9ACTN</name>
<keyword evidence="2" id="KW-1185">Reference proteome</keyword>